<dbReference type="PROSITE" id="PS01124">
    <property type="entry name" value="HTH_ARAC_FAMILY_2"/>
    <property type="match status" value="1"/>
</dbReference>
<feature type="transmembrane region" description="Helical" evidence="4">
    <location>
        <begin position="12"/>
        <end position="30"/>
    </location>
</feature>
<dbReference type="Proteomes" id="UP000316416">
    <property type="component" value="Chromosome"/>
</dbReference>
<feature type="transmembrane region" description="Helical" evidence="4">
    <location>
        <begin position="80"/>
        <end position="97"/>
    </location>
</feature>
<evidence type="ECO:0000259" key="5">
    <source>
        <dbReference type="PROSITE" id="PS01124"/>
    </source>
</evidence>
<keyword evidence="1" id="KW-0805">Transcription regulation</keyword>
<feature type="transmembrane region" description="Helical" evidence="4">
    <location>
        <begin position="148"/>
        <end position="171"/>
    </location>
</feature>
<evidence type="ECO:0000256" key="4">
    <source>
        <dbReference type="SAM" id="Phobius"/>
    </source>
</evidence>
<dbReference type="EMBL" id="CP045503">
    <property type="protein sequence ID" value="QPG60394.2"/>
    <property type="molecule type" value="Genomic_DNA"/>
</dbReference>
<keyword evidence="4" id="KW-0812">Transmembrane</keyword>
<evidence type="ECO:0000256" key="2">
    <source>
        <dbReference type="ARBA" id="ARBA00023125"/>
    </source>
</evidence>
<evidence type="ECO:0000313" key="6">
    <source>
        <dbReference type="EMBL" id="QPG60394.2"/>
    </source>
</evidence>
<reference evidence="6" key="1">
    <citation type="submission" date="2021-07" db="EMBL/GenBank/DDBJ databases">
        <title>Shewanella sp. YLB-07 whole genome sequence.</title>
        <authorList>
            <person name="Yu L."/>
        </authorList>
    </citation>
    <scope>NUCLEOTIDE SEQUENCE</scope>
    <source>
        <strain evidence="6">YLB-08</strain>
    </source>
</reference>
<name>A0ABX6VF72_9GAMM</name>
<feature type="domain" description="HTH araC/xylS-type" evidence="5">
    <location>
        <begin position="280"/>
        <end position="384"/>
    </location>
</feature>
<dbReference type="SMART" id="SM00342">
    <property type="entry name" value="HTH_ARAC"/>
    <property type="match status" value="1"/>
</dbReference>
<organism evidence="6 7">
    <name type="scientific">Shewanella eurypsychrophilus</name>
    <dbReference type="NCBI Taxonomy" id="2593656"/>
    <lineage>
        <taxon>Bacteria</taxon>
        <taxon>Pseudomonadati</taxon>
        <taxon>Pseudomonadota</taxon>
        <taxon>Gammaproteobacteria</taxon>
        <taxon>Alteromonadales</taxon>
        <taxon>Shewanellaceae</taxon>
        <taxon>Shewanella</taxon>
    </lineage>
</organism>
<evidence type="ECO:0000256" key="1">
    <source>
        <dbReference type="ARBA" id="ARBA00023015"/>
    </source>
</evidence>
<accession>A0ABX6VF72</accession>
<dbReference type="SUPFAM" id="SSF46689">
    <property type="entry name" value="Homeodomain-like"/>
    <property type="match status" value="1"/>
</dbReference>
<feature type="transmembrane region" description="Helical" evidence="4">
    <location>
        <begin position="109"/>
        <end position="128"/>
    </location>
</feature>
<dbReference type="InterPro" id="IPR018060">
    <property type="entry name" value="HTH_AraC"/>
</dbReference>
<dbReference type="PANTHER" id="PTHR43280">
    <property type="entry name" value="ARAC-FAMILY TRANSCRIPTIONAL REGULATOR"/>
    <property type="match status" value="1"/>
</dbReference>
<feature type="transmembrane region" description="Helical" evidence="4">
    <location>
        <begin position="228"/>
        <end position="249"/>
    </location>
</feature>
<gene>
    <name evidence="6" type="ORF">FM038_008060</name>
</gene>
<keyword evidence="4" id="KW-1133">Transmembrane helix</keyword>
<evidence type="ECO:0000256" key="3">
    <source>
        <dbReference type="ARBA" id="ARBA00023163"/>
    </source>
</evidence>
<protein>
    <submittedName>
        <fullName evidence="6">Helix-turn-helix domain-containing protein</fullName>
    </submittedName>
</protein>
<dbReference type="RefSeq" id="WP_185965778.1">
    <property type="nucleotide sequence ID" value="NZ_CP045503.2"/>
</dbReference>
<dbReference type="InterPro" id="IPR009057">
    <property type="entry name" value="Homeodomain-like_sf"/>
</dbReference>
<dbReference type="PANTHER" id="PTHR43280:SF29">
    <property type="entry name" value="ARAC-FAMILY TRANSCRIPTIONAL REGULATOR"/>
    <property type="match status" value="1"/>
</dbReference>
<proteinExistence type="predicted"/>
<keyword evidence="4" id="KW-0472">Membrane</keyword>
<dbReference type="Pfam" id="PF12833">
    <property type="entry name" value="HTH_18"/>
    <property type="match status" value="1"/>
</dbReference>
<keyword evidence="3" id="KW-0804">Transcription</keyword>
<evidence type="ECO:0000313" key="7">
    <source>
        <dbReference type="Proteomes" id="UP000316416"/>
    </source>
</evidence>
<feature type="transmembrane region" description="Helical" evidence="4">
    <location>
        <begin position="39"/>
        <end position="60"/>
    </location>
</feature>
<dbReference type="Gene3D" id="1.10.10.60">
    <property type="entry name" value="Homeodomain-like"/>
    <property type="match status" value="2"/>
</dbReference>
<sequence>MKTVLFNTHDIVLIITIYQCVLFAFFLLSFRKGNKHNNVLLALFLLSYAAIPLDTLINYGEAFRGYILNVSPNMFKVFGYAYWLEAVLLLFYVRSLIYKEFIFKKHDFLLFVPLIIYITYDINDWYLLDSATKITTLSNFHPADEPLQSRFIGLFRECFRLFCGVLCLIELQGYQKKIKDCFADIETVSLTWLKILVIGFLFIRTDAILVSLAMFSSFEFDLIINYEVLGLISNYTVLLLISVLIFFSLRHSSVFKGIEQPREQTSLKVDKHPIDLDIVNKILGVMKTQKPYLNHLLTLENLANQLELPPRYLSQIINRHFKQNFFEFINSYRIDESKQLLQMSENSRVTMLKIMELAGFNSKATFNTFFKKTVGLTPTQFRKEYHKTQQEAAA</sequence>
<keyword evidence="7" id="KW-1185">Reference proteome</keyword>
<keyword evidence="2" id="KW-0238">DNA-binding</keyword>
<feature type="transmembrane region" description="Helical" evidence="4">
    <location>
        <begin position="192"/>
        <end position="216"/>
    </location>
</feature>